<evidence type="ECO:0000259" key="3">
    <source>
        <dbReference type="PROSITE" id="PS51549"/>
    </source>
</evidence>
<feature type="domain" description="DM13" evidence="3">
    <location>
        <begin position="67"/>
        <end position="135"/>
    </location>
</feature>
<proteinExistence type="predicted"/>
<dbReference type="RefSeq" id="WP_341415321.1">
    <property type="nucleotide sequence ID" value="NZ_JBBPCC010000005.1"/>
</dbReference>
<name>A0ABU9DHB6_9BACL</name>
<accession>A0ABU9DHB6</accession>
<evidence type="ECO:0000256" key="2">
    <source>
        <dbReference type="SAM" id="SignalP"/>
    </source>
</evidence>
<dbReference type="EMBL" id="JBBPCC010000005">
    <property type="protein sequence ID" value="MEK8128255.1"/>
    <property type="molecule type" value="Genomic_DNA"/>
</dbReference>
<keyword evidence="5" id="KW-1185">Reference proteome</keyword>
<organism evidence="4 5">
    <name type="scientific">Paenibacillus filicis</name>
    <dbReference type="NCBI Taxonomy" id="669464"/>
    <lineage>
        <taxon>Bacteria</taxon>
        <taxon>Bacillati</taxon>
        <taxon>Bacillota</taxon>
        <taxon>Bacilli</taxon>
        <taxon>Bacillales</taxon>
        <taxon>Paenibacillaceae</taxon>
        <taxon>Paenibacillus</taxon>
    </lineage>
</organism>
<dbReference type="PROSITE" id="PS51549">
    <property type="entry name" value="DM13"/>
    <property type="match status" value="1"/>
</dbReference>
<gene>
    <name evidence="4" type="ORF">WMW72_10105</name>
</gene>
<sequence length="135" mass="13817">MKLLTTAAGILVLSTALAGCGAAGTAATGSKPPTQAEAPKTETAVMPTAKAEQEMKQGTAGMMAKVGVLTGSGNEKSEGNVEIKDGKVMLTNFKTAKGPDLHIYLTKGKDVQTGKKLGKSIWTSPSKPSTWPALT</sequence>
<keyword evidence="2" id="KW-0732">Signal</keyword>
<feature type="chain" id="PRO_5045334158" description="DM13 domain-containing protein" evidence="2">
    <location>
        <begin position="19"/>
        <end position="135"/>
    </location>
</feature>
<dbReference type="PROSITE" id="PS51257">
    <property type="entry name" value="PROKAR_LIPOPROTEIN"/>
    <property type="match status" value="1"/>
</dbReference>
<protein>
    <recommendedName>
        <fullName evidence="3">DM13 domain-containing protein</fullName>
    </recommendedName>
</protein>
<dbReference type="Proteomes" id="UP001469365">
    <property type="component" value="Unassembled WGS sequence"/>
</dbReference>
<reference evidence="4 5" key="1">
    <citation type="submission" date="2024-04" db="EMBL/GenBank/DDBJ databases">
        <title>draft genome sequnece of Paenibacillus filicis.</title>
        <authorList>
            <person name="Kim D.-U."/>
        </authorList>
    </citation>
    <scope>NUCLEOTIDE SEQUENCE [LARGE SCALE GENOMIC DNA]</scope>
    <source>
        <strain evidence="4 5">KACC14197</strain>
    </source>
</reference>
<feature type="signal peptide" evidence="2">
    <location>
        <begin position="1"/>
        <end position="18"/>
    </location>
</feature>
<dbReference type="InterPro" id="IPR019545">
    <property type="entry name" value="DM13_domain"/>
</dbReference>
<evidence type="ECO:0000313" key="5">
    <source>
        <dbReference type="Proteomes" id="UP001469365"/>
    </source>
</evidence>
<comment type="caution">
    <text evidence="4">The sequence shown here is derived from an EMBL/GenBank/DDBJ whole genome shotgun (WGS) entry which is preliminary data.</text>
</comment>
<evidence type="ECO:0000256" key="1">
    <source>
        <dbReference type="SAM" id="MobiDB-lite"/>
    </source>
</evidence>
<evidence type="ECO:0000313" key="4">
    <source>
        <dbReference type="EMBL" id="MEK8128255.1"/>
    </source>
</evidence>
<feature type="region of interest" description="Disordered" evidence="1">
    <location>
        <begin position="24"/>
        <end position="45"/>
    </location>
</feature>